<evidence type="ECO:0000256" key="2">
    <source>
        <dbReference type="ARBA" id="ARBA00022692"/>
    </source>
</evidence>
<dbReference type="Proteomes" id="UP000315167">
    <property type="component" value="Unassembled WGS sequence"/>
</dbReference>
<dbReference type="GO" id="GO:0005886">
    <property type="term" value="C:plasma membrane"/>
    <property type="evidence" value="ECO:0007669"/>
    <property type="project" value="InterPro"/>
</dbReference>
<dbReference type="GO" id="GO:0009306">
    <property type="term" value="P:protein secretion"/>
    <property type="evidence" value="ECO:0007669"/>
    <property type="project" value="InterPro"/>
</dbReference>
<dbReference type="RefSeq" id="WP_242007625.1">
    <property type="nucleotide sequence ID" value="NZ_VLKN01000013.1"/>
</dbReference>
<sequence length="1377" mass="146630">MNEAAPASVPRRRFYRRRRFWAWSGALIALGAVGLALLLYWLLQTVAGRDVLLAQIIARLPAGSSLTWDKAEGPLAGPLTLHGLDFRHGKLHFTAERAYLDPDIRPLLGRRLRLDALQITNATLEMPKSDDPFELPRWPQSLPQIEMPLAIQADTIVIDGLRVSQAGEPVIGISSLRGGIDIATRELHARQLVVDSDRGRFTIHGHYIPREEYRTDLKIDATFPQHPGRTPARLALHASGDLSKMAVTVTGNAPAPLRASLTLAGKDAPTWSFTAKSEALDLALLMPPVDAALTVEPSPLALDLRASGQGGNARLQGSVVQGGRTFAIEPSNVRLENQVLGFAPLALRAFDGRIVLRGTADLRKPEDAPLKFTLEARGLRFEPAADPAQTDDATPPQPVEVDADFDVGGRLTAWTANGNATLRRGDEQAKLVLDASGGRERAQLKKLQATMPTGTLDASGKVAWAPLLDWDLQATLAGFDPGYFAPGWEGSVNGKLQTQGRQRPAAADGTTGGFDATIDVADLGGRLRERALSGRGKITLAGQRGEGDVTLALGNGRVEARGGFGWSPVLDWNLRATFANFDPGLVASGWDGSVSGRVVTQGRQRVTGVGQPRRFDATADVTDLRGRLRGRALSGRGRFALRGEQGEGNVALTIGNSRIDARGSVGDRIDIDANLQPLQLDDLLPDTAGTLRGNVRLRGPRATPGITIDLAGSGLKWNDWQAETLSAKGQLPWRGGGGSLAVQGSAVQAGLLLDTLRLQLDGAVEDLRFNGDAGNAMGSLALSGNVRRSGARWQGAVQTLRLTTAKGAPWNLQQPAQFTVNGPAWTLSEACLGASGGGRLCAQAAWPQQGLTVRGDALSLALLQPWLPPNEGRPLLLRGEVTLDGTIRPRGNAWEGRLHVASLDGGLKLGNNARGELIRYDNFTFDADFDPLRIQARLGVGFKGHGFVDARVTTGWDGFAPLNGDIYLNMSRLFWLELFSPDLVRPQGLVEGHVSLAGTRARPLIGGEATLSNFTGELPALGLTLSNGQAQLRALPDGSARISGSVSSGKGALTVDGGLSWFGQATPLQLNIRGENVLVSDTPSLMAVANPDLQFGIVDRTMQLRGEVTVPSANIDLERLDRGVATSPDVVVLDPIDPEQAPSSALDTELAVTLGDDVRLEGFGLSGRITGRIQVRARPGREMTATGGLDVSGKYKAYGQQLDITRGQLSWSNHIISDPRINIRAERRVGEVTAGIDVTGRAQAPRALVWSDPVMQQSQAISYLMLGRNLAGANSADALRVDAASAALAAGSGVIASQLGRRLGLDEAGVTESRALGGSVVGFGKHLTPKLWVGYGVSLVGAGQVFTLKYLLRLGFDIQIESSTVENRASINWRREK</sequence>
<evidence type="ECO:0000313" key="7">
    <source>
        <dbReference type="EMBL" id="TWH99113.1"/>
    </source>
</evidence>
<evidence type="ECO:0000256" key="4">
    <source>
        <dbReference type="ARBA" id="ARBA00023136"/>
    </source>
</evidence>
<keyword evidence="3 5" id="KW-1133">Transmembrane helix</keyword>
<evidence type="ECO:0000313" key="8">
    <source>
        <dbReference type="Proteomes" id="UP000315167"/>
    </source>
</evidence>
<organism evidence="7 8">
    <name type="scientific">Luteimonas cucumeris</name>
    <dbReference type="NCBI Taxonomy" id="985012"/>
    <lineage>
        <taxon>Bacteria</taxon>
        <taxon>Pseudomonadati</taxon>
        <taxon>Pseudomonadota</taxon>
        <taxon>Gammaproteobacteria</taxon>
        <taxon>Lysobacterales</taxon>
        <taxon>Lysobacteraceae</taxon>
        <taxon>Luteimonas</taxon>
    </lineage>
</organism>
<dbReference type="EMBL" id="VLKN01000013">
    <property type="protein sequence ID" value="TWH99113.1"/>
    <property type="molecule type" value="Genomic_DNA"/>
</dbReference>
<reference evidence="7 8" key="1">
    <citation type="journal article" date="2015" name="Stand. Genomic Sci.">
        <title>Genomic Encyclopedia of Bacterial and Archaeal Type Strains, Phase III: the genomes of soil and plant-associated and newly described type strains.</title>
        <authorList>
            <person name="Whitman W.B."/>
            <person name="Woyke T."/>
            <person name="Klenk H.P."/>
            <person name="Zhou Y."/>
            <person name="Lilburn T.G."/>
            <person name="Beck B.J."/>
            <person name="De Vos P."/>
            <person name="Vandamme P."/>
            <person name="Eisen J.A."/>
            <person name="Garrity G."/>
            <person name="Hugenholtz P."/>
            <person name="Kyrpides N.C."/>
        </authorList>
    </citation>
    <scope>NUCLEOTIDE SEQUENCE [LARGE SCALE GENOMIC DNA]</scope>
    <source>
        <strain evidence="7 8">CGMCC 1.10821</strain>
    </source>
</reference>
<protein>
    <submittedName>
        <fullName evidence="7">Autotransporter translocation and assembly factor TamB</fullName>
    </submittedName>
</protein>
<evidence type="ECO:0000256" key="1">
    <source>
        <dbReference type="ARBA" id="ARBA00004167"/>
    </source>
</evidence>
<dbReference type="PANTHER" id="PTHR36985:SF1">
    <property type="entry name" value="TRANSLOCATION AND ASSEMBLY MODULE SUBUNIT TAMB"/>
    <property type="match status" value="1"/>
</dbReference>
<name>A0A562KV92_9GAMM</name>
<feature type="domain" description="Translocation and assembly module TamB C-terminal" evidence="6">
    <location>
        <begin position="1048"/>
        <end position="1376"/>
    </location>
</feature>
<evidence type="ECO:0000256" key="5">
    <source>
        <dbReference type="SAM" id="Phobius"/>
    </source>
</evidence>
<evidence type="ECO:0000259" key="6">
    <source>
        <dbReference type="Pfam" id="PF04357"/>
    </source>
</evidence>
<dbReference type="Pfam" id="PF04357">
    <property type="entry name" value="TamB"/>
    <property type="match status" value="1"/>
</dbReference>
<dbReference type="InterPro" id="IPR007452">
    <property type="entry name" value="TamB_C"/>
</dbReference>
<keyword evidence="2 5" id="KW-0812">Transmembrane</keyword>
<feature type="transmembrane region" description="Helical" evidence="5">
    <location>
        <begin position="20"/>
        <end position="43"/>
    </location>
</feature>
<dbReference type="GO" id="GO:0097347">
    <property type="term" value="C:TAM protein secretion complex"/>
    <property type="evidence" value="ECO:0007669"/>
    <property type="project" value="TreeGrafter"/>
</dbReference>
<gene>
    <name evidence="7" type="ORF">IP90_03204</name>
</gene>
<accession>A0A562KV92</accession>
<evidence type="ECO:0000256" key="3">
    <source>
        <dbReference type="ARBA" id="ARBA00022989"/>
    </source>
</evidence>
<keyword evidence="8" id="KW-1185">Reference proteome</keyword>
<dbReference type="PANTHER" id="PTHR36985">
    <property type="entry name" value="TRANSLOCATION AND ASSEMBLY MODULE SUBUNIT TAMB"/>
    <property type="match status" value="1"/>
</dbReference>
<comment type="subcellular location">
    <subcellularLocation>
        <location evidence="1">Membrane</location>
        <topology evidence="1">Single-pass membrane protein</topology>
    </subcellularLocation>
</comment>
<proteinExistence type="predicted"/>
<keyword evidence="4 5" id="KW-0472">Membrane</keyword>
<comment type="caution">
    <text evidence="7">The sequence shown here is derived from an EMBL/GenBank/DDBJ whole genome shotgun (WGS) entry which is preliminary data.</text>
</comment>